<accession>K2QX66</accession>
<dbReference type="VEuPathDB" id="FungiDB:MPH_08300"/>
<organism evidence="1 2">
    <name type="scientific">Macrophomina phaseolina (strain MS6)</name>
    <name type="common">Charcoal rot fungus</name>
    <dbReference type="NCBI Taxonomy" id="1126212"/>
    <lineage>
        <taxon>Eukaryota</taxon>
        <taxon>Fungi</taxon>
        <taxon>Dikarya</taxon>
        <taxon>Ascomycota</taxon>
        <taxon>Pezizomycotina</taxon>
        <taxon>Dothideomycetes</taxon>
        <taxon>Dothideomycetes incertae sedis</taxon>
        <taxon>Botryosphaeriales</taxon>
        <taxon>Botryosphaeriaceae</taxon>
        <taxon>Macrophomina</taxon>
    </lineage>
</organism>
<dbReference type="HOGENOM" id="CLU_2794426_0_0_1"/>
<dbReference type="EMBL" id="AHHD01000347">
    <property type="protein sequence ID" value="EKG14451.1"/>
    <property type="molecule type" value="Genomic_DNA"/>
</dbReference>
<evidence type="ECO:0000313" key="2">
    <source>
        <dbReference type="Proteomes" id="UP000007129"/>
    </source>
</evidence>
<reference evidence="1 2" key="1">
    <citation type="journal article" date="2012" name="BMC Genomics">
        <title>Tools to kill: Genome of one of the most destructive plant pathogenic fungi Macrophomina phaseolina.</title>
        <authorList>
            <person name="Islam M.S."/>
            <person name="Haque M.S."/>
            <person name="Islam M.M."/>
            <person name="Emdad E.M."/>
            <person name="Halim A."/>
            <person name="Hossen Q.M.M."/>
            <person name="Hossain M.Z."/>
            <person name="Ahmed B."/>
            <person name="Rahim S."/>
            <person name="Rahman M.S."/>
            <person name="Alam M.M."/>
            <person name="Hou S."/>
            <person name="Wan X."/>
            <person name="Saito J.A."/>
            <person name="Alam M."/>
        </authorList>
    </citation>
    <scope>NUCLEOTIDE SEQUENCE [LARGE SCALE GENOMIC DNA]</scope>
    <source>
        <strain evidence="1 2">MS6</strain>
    </source>
</reference>
<proteinExistence type="predicted"/>
<protein>
    <submittedName>
        <fullName evidence="1">Uncharacterized protein</fullName>
    </submittedName>
</protein>
<name>K2QX66_MACPH</name>
<evidence type="ECO:0000313" key="1">
    <source>
        <dbReference type="EMBL" id="EKG14451.1"/>
    </source>
</evidence>
<gene>
    <name evidence="1" type="ORF">MPH_08300</name>
</gene>
<comment type="caution">
    <text evidence="1">The sequence shown here is derived from an EMBL/GenBank/DDBJ whole genome shotgun (WGS) entry which is preliminary data.</text>
</comment>
<dbReference type="Proteomes" id="UP000007129">
    <property type="component" value="Unassembled WGS sequence"/>
</dbReference>
<dbReference type="InParanoid" id="K2QX66"/>
<dbReference type="AlphaFoldDB" id="K2QX66"/>
<sequence>MSNRVTILNETIGGDPNGNYTMGVTDIHSDDETWLRGVWPTNKEVDGKNVQGGVIGYVILGVDTAKFK</sequence>